<evidence type="ECO:0000259" key="5">
    <source>
        <dbReference type="Pfam" id="PF00389"/>
    </source>
</evidence>
<dbReference type="InterPro" id="IPR006139">
    <property type="entry name" value="D-isomer_2_OHA_DH_cat_dom"/>
</dbReference>
<dbReference type="SUPFAM" id="SSF52283">
    <property type="entry name" value="Formate/glycerate dehydrogenase catalytic domain-like"/>
    <property type="match status" value="1"/>
</dbReference>
<dbReference type="PANTHER" id="PTHR43761:SF1">
    <property type="entry name" value="D-ISOMER SPECIFIC 2-HYDROXYACID DEHYDROGENASE CATALYTIC DOMAIN-CONTAINING PROTEIN-RELATED"/>
    <property type="match status" value="1"/>
</dbReference>
<protein>
    <submittedName>
        <fullName evidence="7">2-hydroxyacid dehydrogenase</fullName>
    </submittedName>
</protein>
<reference evidence="7" key="2">
    <citation type="submission" date="2020-09" db="EMBL/GenBank/DDBJ databases">
        <authorList>
            <person name="Sun Q."/>
            <person name="Zhou Y."/>
        </authorList>
    </citation>
    <scope>NUCLEOTIDE SEQUENCE</scope>
    <source>
        <strain evidence="7">CGMCC 4.7368</strain>
    </source>
</reference>
<dbReference type="SUPFAM" id="SSF51735">
    <property type="entry name" value="NAD(P)-binding Rossmann-fold domains"/>
    <property type="match status" value="1"/>
</dbReference>
<dbReference type="Pfam" id="PF02826">
    <property type="entry name" value="2-Hacid_dh_C"/>
    <property type="match status" value="1"/>
</dbReference>
<name>A0A917YN74_9ACTN</name>
<dbReference type="InterPro" id="IPR050418">
    <property type="entry name" value="D-iso_2-hydroxyacid_DH_PdxB"/>
</dbReference>
<dbReference type="Pfam" id="PF00389">
    <property type="entry name" value="2-Hacid_dh"/>
    <property type="match status" value="1"/>
</dbReference>
<sequence>MKRVHILGRTNLSPTDLGKIGAVCRLVTYDHNVPPDATAEVIRRAEAAEIIVVNAFTPLSKEVVAELPRLRTIISCSSGIDHVDIAACGEAGVNLRWFPGFCARTVAEKTLAFILMGLNHLVPAIDNVRQGRWDYLAFQGREARGRRVAIIGHGAIGRILADLCDALGFAVSTVNSRTPEPEVKRVIAAAHIISLHLDLNATTRHFLDQDTCALFQKDVVVVNTARGELIDDDALVRHLTANPASSAFLDATTLEPMPADHPYRSLPNVVVTPHTAWNSAESDAYLARETFVAVMMAIDSGWTTHTGEAGYQLLGGRLDRPPLS</sequence>
<keyword evidence="2 4" id="KW-0560">Oxidoreductase</keyword>
<dbReference type="RefSeq" id="WP_189122031.1">
    <property type="nucleotide sequence ID" value="NZ_BMNH01000001.1"/>
</dbReference>
<evidence type="ECO:0000256" key="1">
    <source>
        <dbReference type="ARBA" id="ARBA00005854"/>
    </source>
</evidence>
<keyword evidence="3" id="KW-0520">NAD</keyword>
<reference evidence="7" key="1">
    <citation type="journal article" date="2014" name="Int. J. Syst. Evol. Microbiol.">
        <title>Complete genome sequence of Corynebacterium casei LMG S-19264T (=DSM 44701T), isolated from a smear-ripened cheese.</title>
        <authorList>
            <consortium name="US DOE Joint Genome Institute (JGI-PGF)"/>
            <person name="Walter F."/>
            <person name="Albersmeier A."/>
            <person name="Kalinowski J."/>
            <person name="Ruckert C."/>
        </authorList>
    </citation>
    <scope>NUCLEOTIDE SEQUENCE</scope>
    <source>
        <strain evidence="7">CGMCC 4.7368</strain>
    </source>
</reference>
<proteinExistence type="inferred from homology"/>
<comment type="similarity">
    <text evidence="1 4">Belongs to the D-isomer specific 2-hydroxyacid dehydrogenase family.</text>
</comment>
<dbReference type="InterPro" id="IPR006140">
    <property type="entry name" value="D-isomer_DH_NAD-bd"/>
</dbReference>
<feature type="domain" description="D-isomer specific 2-hydroxyacid dehydrogenase catalytic" evidence="5">
    <location>
        <begin position="27"/>
        <end position="300"/>
    </location>
</feature>
<dbReference type="GO" id="GO:0016616">
    <property type="term" value="F:oxidoreductase activity, acting on the CH-OH group of donors, NAD or NADP as acceptor"/>
    <property type="evidence" value="ECO:0007669"/>
    <property type="project" value="InterPro"/>
</dbReference>
<evidence type="ECO:0000259" key="6">
    <source>
        <dbReference type="Pfam" id="PF02826"/>
    </source>
</evidence>
<dbReference type="GO" id="GO:0051287">
    <property type="term" value="F:NAD binding"/>
    <property type="evidence" value="ECO:0007669"/>
    <property type="project" value="InterPro"/>
</dbReference>
<dbReference type="Proteomes" id="UP000646523">
    <property type="component" value="Unassembled WGS sequence"/>
</dbReference>
<dbReference type="EMBL" id="BMNH01000001">
    <property type="protein sequence ID" value="GGO60994.1"/>
    <property type="molecule type" value="Genomic_DNA"/>
</dbReference>
<organism evidence="7 8">
    <name type="scientific">Nonomuraea cavernae</name>
    <dbReference type="NCBI Taxonomy" id="2045107"/>
    <lineage>
        <taxon>Bacteria</taxon>
        <taxon>Bacillati</taxon>
        <taxon>Actinomycetota</taxon>
        <taxon>Actinomycetes</taxon>
        <taxon>Streptosporangiales</taxon>
        <taxon>Streptosporangiaceae</taxon>
        <taxon>Nonomuraea</taxon>
    </lineage>
</organism>
<feature type="domain" description="D-isomer specific 2-hydroxyacid dehydrogenase NAD-binding" evidence="6">
    <location>
        <begin position="112"/>
        <end position="276"/>
    </location>
</feature>
<evidence type="ECO:0000313" key="8">
    <source>
        <dbReference type="Proteomes" id="UP000646523"/>
    </source>
</evidence>
<dbReference type="InterPro" id="IPR036291">
    <property type="entry name" value="NAD(P)-bd_dom_sf"/>
</dbReference>
<dbReference type="Gene3D" id="3.40.50.720">
    <property type="entry name" value="NAD(P)-binding Rossmann-like Domain"/>
    <property type="match status" value="2"/>
</dbReference>
<evidence type="ECO:0000256" key="2">
    <source>
        <dbReference type="ARBA" id="ARBA00023002"/>
    </source>
</evidence>
<comment type="caution">
    <text evidence="7">The sequence shown here is derived from an EMBL/GenBank/DDBJ whole genome shotgun (WGS) entry which is preliminary data.</text>
</comment>
<evidence type="ECO:0000313" key="7">
    <source>
        <dbReference type="EMBL" id="GGO60994.1"/>
    </source>
</evidence>
<dbReference type="AlphaFoldDB" id="A0A917YN74"/>
<keyword evidence="8" id="KW-1185">Reference proteome</keyword>
<accession>A0A917YN74</accession>
<evidence type="ECO:0000256" key="3">
    <source>
        <dbReference type="ARBA" id="ARBA00023027"/>
    </source>
</evidence>
<dbReference type="InterPro" id="IPR029753">
    <property type="entry name" value="D-isomer_DH_CS"/>
</dbReference>
<evidence type="ECO:0000256" key="4">
    <source>
        <dbReference type="RuleBase" id="RU003719"/>
    </source>
</evidence>
<dbReference type="PANTHER" id="PTHR43761">
    <property type="entry name" value="D-ISOMER SPECIFIC 2-HYDROXYACID DEHYDROGENASE FAMILY PROTEIN (AFU_ORTHOLOGUE AFUA_1G13630)"/>
    <property type="match status" value="1"/>
</dbReference>
<dbReference type="PROSITE" id="PS00671">
    <property type="entry name" value="D_2_HYDROXYACID_DH_3"/>
    <property type="match status" value="1"/>
</dbReference>
<gene>
    <name evidence="7" type="ORF">GCM10012289_02170</name>
</gene>